<reference evidence="2" key="1">
    <citation type="journal article" date="2020" name="Stud. Mycol.">
        <title>101 Dothideomycetes genomes: a test case for predicting lifestyles and emergence of pathogens.</title>
        <authorList>
            <person name="Haridas S."/>
            <person name="Albert R."/>
            <person name="Binder M."/>
            <person name="Bloem J."/>
            <person name="Labutti K."/>
            <person name="Salamov A."/>
            <person name="Andreopoulos B."/>
            <person name="Baker S."/>
            <person name="Barry K."/>
            <person name="Bills G."/>
            <person name="Bluhm B."/>
            <person name="Cannon C."/>
            <person name="Castanera R."/>
            <person name="Culley D."/>
            <person name="Daum C."/>
            <person name="Ezra D."/>
            <person name="Gonzalez J."/>
            <person name="Henrissat B."/>
            <person name="Kuo A."/>
            <person name="Liang C."/>
            <person name="Lipzen A."/>
            <person name="Lutzoni F."/>
            <person name="Magnuson J."/>
            <person name="Mondo S."/>
            <person name="Nolan M."/>
            <person name="Ohm R."/>
            <person name="Pangilinan J."/>
            <person name="Park H.-J."/>
            <person name="Ramirez L."/>
            <person name="Alfaro M."/>
            <person name="Sun H."/>
            <person name="Tritt A."/>
            <person name="Yoshinaga Y."/>
            <person name="Zwiers L.-H."/>
            <person name="Turgeon B."/>
            <person name="Goodwin S."/>
            <person name="Spatafora J."/>
            <person name="Crous P."/>
            <person name="Grigoriev I."/>
        </authorList>
    </citation>
    <scope>NUCLEOTIDE SEQUENCE</scope>
    <source>
        <strain evidence="2">CBS 269.34</strain>
    </source>
</reference>
<evidence type="ECO:0000313" key="3">
    <source>
        <dbReference type="Proteomes" id="UP000799750"/>
    </source>
</evidence>
<evidence type="ECO:0000313" key="2">
    <source>
        <dbReference type="EMBL" id="KAF2496838.1"/>
    </source>
</evidence>
<keyword evidence="3" id="KW-1185">Reference proteome</keyword>
<gene>
    <name evidence="2" type="ORF">BU16DRAFT_342904</name>
</gene>
<accession>A0A6A6QWL1</accession>
<evidence type="ECO:0000256" key="1">
    <source>
        <dbReference type="SAM" id="MobiDB-lite"/>
    </source>
</evidence>
<proteinExistence type="predicted"/>
<dbReference type="Proteomes" id="UP000799750">
    <property type="component" value="Unassembled WGS sequence"/>
</dbReference>
<dbReference type="EMBL" id="MU004187">
    <property type="protein sequence ID" value="KAF2496838.1"/>
    <property type="molecule type" value="Genomic_DNA"/>
</dbReference>
<name>A0A6A6QWL1_9PEZI</name>
<feature type="region of interest" description="Disordered" evidence="1">
    <location>
        <begin position="71"/>
        <end position="93"/>
    </location>
</feature>
<dbReference type="AlphaFoldDB" id="A0A6A6QWL1"/>
<protein>
    <submittedName>
        <fullName evidence="2">Uncharacterized protein</fullName>
    </submittedName>
</protein>
<sequence>MSSDDDRRRREKSAEEEYDYLYETLEQQDYDAITRFHEYLKHFLTYGAYWKTWRGRRRLIKRWSEMSEEEQIAAIAEPGPRSPSPSSSEDGRITKDIIANGEWVYVSSR</sequence>
<organism evidence="2 3">
    <name type="scientific">Lophium mytilinum</name>
    <dbReference type="NCBI Taxonomy" id="390894"/>
    <lineage>
        <taxon>Eukaryota</taxon>
        <taxon>Fungi</taxon>
        <taxon>Dikarya</taxon>
        <taxon>Ascomycota</taxon>
        <taxon>Pezizomycotina</taxon>
        <taxon>Dothideomycetes</taxon>
        <taxon>Pleosporomycetidae</taxon>
        <taxon>Mytilinidiales</taxon>
        <taxon>Mytilinidiaceae</taxon>
        <taxon>Lophium</taxon>
    </lineage>
</organism>